<evidence type="ECO:0000256" key="1">
    <source>
        <dbReference type="ARBA" id="ARBA00004141"/>
    </source>
</evidence>
<evidence type="ECO:0000256" key="6">
    <source>
        <dbReference type="SAM" id="Phobius"/>
    </source>
</evidence>
<evidence type="ECO:0000313" key="7">
    <source>
        <dbReference type="EMBL" id="TMQ50418.1"/>
    </source>
</evidence>
<keyword evidence="3 6" id="KW-0812">Transmembrane</keyword>
<feature type="transmembrane region" description="Helical" evidence="6">
    <location>
        <begin position="164"/>
        <end position="182"/>
    </location>
</feature>
<name>A0A538SGC3_UNCEI</name>
<evidence type="ECO:0000256" key="3">
    <source>
        <dbReference type="ARBA" id="ARBA00022692"/>
    </source>
</evidence>
<dbReference type="PANTHER" id="PTHR13353">
    <property type="entry name" value="TRANSMEMBRANE PROTEIN 19"/>
    <property type="match status" value="1"/>
</dbReference>
<dbReference type="AlphaFoldDB" id="A0A538SGC3"/>
<feature type="transmembrane region" description="Helical" evidence="6">
    <location>
        <begin position="194"/>
        <end position="213"/>
    </location>
</feature>
<dbReference type="EMBL" id="VBOR01000035">
    <property type="protein sequence ID" value="TMQ50418.1"/>
    <property type="molecule type" value="Genomic_DNA"/>
</dbReference>
<gene>
    <name evidence="7" type="ORF">E6K71_02750</name>
</gene>
<comment type="similarity">
    <text evidence="2">Belongs to the TMEM19 family.</text>
</comment>
<proteinExistence type="inferred from homology"/>
<organism evidence="7 8">
    <name type="scientific">Eiseniibacteriota bacterium</name>
    <dbReference type="NCBI Taxonomy" id="2212470"/>
    <lineage>
        <taxon>Bacteria</taxon>
        <taxon>Candidatus Eiseniibacteriota</taxon>
    </lineage>
</organism>
<reference evidence="7 8" key="1">
    <citation type="journal article" date="2019" name="Nat. Microbiol.">
        <title>Mediterranean grassland soil C-N compound turnover is dependent on rainfall and depth, and is mediated by genomically divergent microorganisms.</title>
        <authorList>
            <person name="Diamond S."/>
            <person name="Andeer P.F."/>
            <person name="Li Z."/>
            <person name="Crits-Christoph A."/>
            <person name="Burstein D."/>
            <person name="Anantharaman K."/>
            <person name="Lane K.R."/>
            <person name="Thomas B.C."/>
            <person name="Pan C."/>
            <person name="Northen T.R."/>
            <person name="Banfield J.F."/>
        </authorList>
    </citation>
    <scope>NUCLEOTIDE SEQUENCE [LARGE SCALE GENOMIC DNA]</scope>
    <source>
        <strain evidence="7">WS_1</strain>
    </source>
</reference>
<evidence type="ECO:0000256" key="2">
    <source>
        <dbReference type="ARBA" id="ARBA00009012"/>
    </source>
</evidence>
<protein>
    <submittedName>
        <fullName evidence="7">DUF92 domain-containing protein</fullName>
    </submittedName>
</protein>
<feature type="transmembrane region" description="Helical" evidence="6">
    <location>
        <begin position="225"/>
        <end position="245"/>
    </location>
</feature>
<dbReference type="GO" id="GO:0016020">
    <property type="term" value="C:membrane"/>
    <property type="evidence" value="ECO:0007669"/>
    <property type="project" value="UniProtKB-SubCell"/>
</dbReference>
<dbReference type="PANTHER" id="PTHR13353:SF5">
    <property type="entry name" value="TRANSMEMBRANE PROTEIN 19"/>
    <property type="match status" value="1"/>
</dbReference>
<comment type="subcellular location">
    <subcellularLocation>
        <location evidence="1">Membrane</location>
        <topology evidence="1">Multi-pass membrane protein</topology>
    </subcellularLocation>
</comment>
<keyword evidence="4 6" id="KW-1133">Transmembrane helix</keyword>
<accession>A0A538SGC3</accession>
<dbReference type="Proteomes" id="UP000316292">
    <property type="component" value="Unassembled WGS sequence"/>
</dbReference>
<feature type="transmembrane region" description="Helical" evidence="6">
    <location>
        <begin position="36"/>
        <end position="64"/>
    </location>
</feature>
<evidence type="ECO:0000256" key="5">
    <source>
        <dbReference type="ARBA" id="ARBA00023136"/>
    </source>
</evidence>
<keyword evidence="5 6" id="KW-0472">Membrane</keyword>
<evidence type="ECO:0000313" key="8">
    <source>
        <dbReference type="Proteomes" id="UP000316292"/>
    </source>
</evidence>
<dbReference type="Pfam" id="PF01940">
    <property type="entry name" value="DUF92"/>
    <property type="match status" value="1"/>
</dbReference>
<evidence type="ECO:0000256" key="4">
    <source>
        <dbReference type="ARBA" id="ARBA00022989"/>
    </source>
</evidence>
<dbReference type="InterPro" id="IPR002794">
    <property type="entry name" value="DUF92_TMEM19"/>
</dbReference>
<sequence length="246" mass="24210">MMLHPGAPLGALAALAGAVLIYLTRQGTLGGAAAGLLVALVIVAGFGVPGFVPLGIFVLGSGLLTRMGSRRKERTGAAEPNRGRRDERHVAAKLALPALAGAIALFGPGPTPTLALVTTAALAAAFADTAATEAGPLTGGHAYGVRGMRLVALRHGATGGMSSGGFFAAAAAAILVAFGAWLAKLLDSPLEAGVAAGAGFLASALESLFAATSWGTRVGHFGRNVALTVASALLALSARALGWVAS</sequence>
<comment type="caution">
    <text evidence="7">The sequence shown here is derived from an EMBL/GenBank/DDBJ whole genome shotgun (WGS) entry which is preliminary data.</text>
</comment>